<evidence type="ECO:0000259" key="1">
    <source>
        <dbReference type="SMART" id="SM00953"/>
    </source>
</evidence>
<protein>
    <submittedName>
        <fullName evidence="2">RES domain-containing protein</fullName>
    </submittedName>
</protein>
<dbReference type="InterPro" id="IPR014914">
    <property type="entry name" value="RES_dom"/>
</dbReference>
<name>A0A7X3LTG6_9HYPH</name>
<feature type="domain" description="RES" evidence="1">
    <location>
        <begin position="57"/>
        <end position="195"/>
    </location>
</feature>
<dbReference type="RefSeq" id="WP_160775041.1">
    <property type="nucleotide sequence ID" value="NZ_WUMV01000003.1"/>
</dbReference>
<evidence type="ECO:0000313" key="2">
    <source>
        <dbReference type="EMBL" id="MXN64792.1"/>
    </source>
</evidence>
<gene>
    <name evidence="2" type="ORF">GR183_07725</name>
</gene>
<keyword evidence="3" id="KW-1185">Reference proteome</keyword>
<proteinExistence type="predicted"/>
<sequence>MNERFKRMAVFSKIAPEHSSRAQILNMPLDPKEISRLIQPLKPDRWLRVMRSEFEETPLGVGPGSSRFSPPDNHFHVLYAACDLVSAIAETVIRDRFEAVEERVLSASELNDWSVAEISTTDSLNLLDLRTVGALRLGLDTDAVGSKSHKESRQFSSELHDKFPNIDGILYRSRLTGRDCIAVYEHAIKPNLTSGEAVRLPRAPKLENALSDLSITLEDDL</sequence>
<dbReference type="Pfam" id="PF08808">
    <property type="entry name" value="RES"/>
    <property type="match status" value="1"/>
</dbReference>
<organism evidence="2 3">
    <name type="scientific">Stappia sediminis</name>
    <dbReference type="NCBI Taxonomy" id="2692190"/>
    <lineage>
        <taxon>Bacteria</taxon>
        <taxon>Pseudomonadati</taxon>
        <taxon>Pseudomonadota</taxon>
        <taxon>Alphaproteobacteria</taxon>
        <taxon>Hyphomicrobiales</taxon>
        <taxon>Stappiaceae</taxon>
        <taxon>Stappia</taxon>
    </lineage>
</organism>
<evidence type="ECO:0000313" key="3">
    <source>
        <dbReference type="Proteomes" id="UP000433101"/>
    </source>
</evidence>
<dbReference type="AlphaFoldDB" id="A0A7X3LTG6"/>
<reference evidence="2 3" key="1">
    <citation type="submission" date="2019-12" db="EMBL/GenBank/DDBJ databases">
        <authorList>
            <person name="Li M."/>
        </authorList>
    </citation>
    <scope>NUCLEOTIDE SEQUENCE [LARGE SCALE GENOMIC DNA]</scope>
    <source>
        <strain evidence="2 3">GBMRC 2046</strain>
    </source>
</reference>
<dbReference type="Proteomes" id="UP000433101">
    <property type="component" value="Unassembled WGS sequence"/>
</dbReference>
<comment type="caution">
    <text evidence="2">The sequence shown here is derived from an EMBL/GenBank/DDBJ whole genome shotgun (WGS) entry which is preliminary data.</text>
</comment>
<dbReference type="EMBL" id="WUMV01000003">
    <property type="protein sequence ID" value="MXN64792.1"/>
    <property type="molecule type" value="Genomic_DNA"/>
</dbReference>
<accession>A0A7X3LTG6</accession>
<dbReference type="SMART" id="SM00953">
    <property type="entry name" value="RES"/>
    <property type="match status" value="1"/>
</dbReference>